<evidence type="ECO:0000256" key="1">
    <source>
        <dbReference type="SAM" id="SignalP"/>
    </source>
</evidence>
<keyword evidence="3" id="KW-1185">Reference proteome</keyword>
<feature type="signal peptide" evidence="1">
    <location>
        <begin position="1"/>
        <end position="23"/>
    </location>
</feature>
<keyword evidence="1" id="KW-0732">Signal</keyword>
<gene>
    <name evidence="2" type="ORF">RIF29_08750</name>
</gene>
<reference evidence="2 3" key="1">
    <citation type="submission" date="2024-01" db="EMBL/GenBank/DDBJ databases">
        <title>The genomes of 5 underutilized Papilionoideae crops provide insights into root nodulation and disease resistanc.</title>
        <authorList>
            <person name="Yuan L."/>
        </authorList>
    </citation>
    <scope>NUCLEOTIDE SEQUENCE [LARGE SCALE GENOMIC DNA]</scope>
    <source>
        <strain evidence="2">ZHUSHIDOU_FW_LH</strain>
        <tissue evidence="2">Leaf</tissue>
    </source>
</reference>
<proteinExistence type="predicted"/>
<evidence type="ECO:0000313" key="2">
    <source>
        <dbReference type="EMBL" id="KAK7281075.1"/>
    </source>
</evidence>
<dbReference type="Proteomes" id="UP001372338">
    <property type="component" value="Unassembled WGS sequence"/>
</dbReference>
<sequence length="161" mass="18437">MCSNSSGLFGFVHMLSFNFLSDCCNLPVQYLIPVKQFSRQRKSGWCFKIPVKQFSSSLVAKDMKLLSVCEAGFLRALAFSSASFDAIKPYEKFCTFDVPWLYLKVFFSRCKGKVDGVAWDHFGFHCFLYDEKAGYEGIIAKIIDLKMNELEEKQSEQVLVE</sequence>
<dbReference type="AlphaFoldDB" id="A0AAN9FR45"/>
<accession>A0AAN9FR45</accession>
<name>A0AAN9FR45_CROPI</name>
<organism evidence="2 3">
    <name type="scientific">Crotalaria pallida</name>
    <name type="common">Smooth rattlebox</name>
    <name type="synonym">Crotalaria striata</name>
    <dbReference type="NCBI Taxonomy" id="3830"/>
    <lineage>
        <taxon>Eukaryota</taxon>
        <taxon>Viridiplantae</taxon>
        <taxon>Streptophyta</taxon>
        <taxon>Embryophyta</taxon>
        <taxon>Tracheophyta</taxon>
        <taxon>Spermatophyta</taxon>
        <taxon>Magnoliopsida</taxon>
        <taxon>eudicotyledons</taxon>
        <taxon>Gunneridae</taxon>
        <taxon>Pentapetalae</taxon>
        <taxon>rosids</taxon>
        <taxon>fabids</taxon>
        <taxon>Fabales</taxon>
        <taxon>Fabaceae</taxon>
        <taxon>Papilionoideae</taxon>
        <taxon>50 kb inversion clade</taxon>
        <taxon>genistoids sensu lato</taxon>
        <taxon>core genistoids</taxon>
        <taxon>Crotalarieae</taxon>
        <taxon>Crotalaria</taxon>
    </lineage>
</organism>
<dbReference type="EMBL" id="JAYWIO010000002">
    <property type="protein sequence ID" value="KAK7281075.1"/>
    <property type="molecule type" value="Genomic_DNA"/>
</dbReference>
<feature type="chain" id="PRO_5042819677" evidence="1">
    <location>
        <begin position="24"/>
        <end position="161"/>
    </location>
</feature>
<evidence type="ECO:0000313" key="3">
    <source>
        <dbReference type="Proteomes" id="UP001372338"/>
    </source>
</evidence>
<protein>
    <submittedName>
        <fullName evidence="2">Uncharacterized protein</fullName>
    </submittedName>
</protein>
<comment type="caution">
    <text evidence="2">The sequence shown here is derived from an EMBL/GenBank/DDBJ whole genome shotgun (WGS) entry which is preliminary data.</text>
</comment>